<evidence type="ECO:0000313" key="3">
    <source>
        <dbReference type="Proteomes" id="UP000579281"/>
    </source>
</evidence>
<dbReference type="Proteomes" id="UP000579281">
    <property type="component" value="Unassembled WGS sequence"/>
</dbReference>
<dbReference type="AlphaFoldDB" id="A0A841KWS2"/>
<dbReference type="Pfam" id="PF01476">
    <property type="entry name" value="LysM"/>
    <property type="match status" value="2"/>
</dbReference>
<dbReference type="SMART" id="SM00257">
    <property type="entry name" value="LysM"/>
    <property type="match status" value="2"/>
</dbReference>
<dbReference type="InterPro" id="IPR018392">
    <property type="entry name" value="LysM"/>
</dbReference>
<comment type="caution">
    <text evidence="2">The sequence shown here is derived from an EMBL/GenBank/DDBJ whole genome shotgun (WGS) entry which is preliminary data.</text>
</comment>
<dbReference type="SUPFAM" id="SSF54106">
    <property type="entry name" value="LysM domain"/>
    <property type="match status" value="2"/>
</dbReference>
<feature type="domain" description="LysM" evidence="1">
    <location>
        <begin position="1"/>
        <end position="45"/>
    </location>
</feature>
<dbReference type="EMBL" id="JACHEN010000015">
    <property type="protein sequence ID" value="MBB6216460.1"/>
    <property type="molecule type" value="Genomic_DNA"/>
</dbReference>
<protein>
    <submittedName>
        <fullName evidence="2">LysM repeat protein</fullName>
    </submittedName>
</protein>
<sequence length="296" mass="33041">MLYHVQRGDSLSSIAKKFNTTSNTILQANVVCNPDFIFVGQPLIIPDPNTNLPKAGGLPYYILLPGDTLNCLSRQFNVSLQTLVAANQIHDTNLIYSGDELLIVQDIADPEEFYQSWKRIGDINCDLITPLEEYGIFYLGSFQWQALGQKYVPYPIDLLSHPCETVRFYAAISLGRLAYGLRAKEELRYVARNDPSSAVAEIAALALRRINLVEVQGNRLHVMTNPNRLLTQPDLASPSTTISQGIRIIVLRWNIPSPTSEEGPRGGIQIYDQVMVVNTGQVGFMPRLGFNEITFI</sequence>
<proteinExistence type="predicted"/>
<evidence type="ECO:0000259" key="1">
    <source>
        <dbReference type="PROSITE" id="PS51782"/>
    </source>
</evidence>
<reference evidence="2 3" key="1">
    <citation type="submission" date="2020-08" db="EMBL/GenBank/DDBJ databases">
        <title>Genomic Encyclopedia of Type Strains, Phase IV (KMG-IV): sequencing the most valuable type-strain genomes for metagenomic binning, comparative biology and taxonomic classification.</title>
        <authorList>
            <person name="Goeker M."/>
        </authorList>
    </citation>
    <scope>NUCLEOTIDE SEQUENCE [LARGE SCALE GENOMIC DNA]</scope>
    <source>
        <strain evidence="2 3">DSM 103526</strain>
    </source>
</reference>
<dbReference type="PANTHER" id="PTHR33734">
    <property type="entry name" value="LYSM DOMAIN-CONTAINING GPI-ANCHORED PROTEIN 2"/>
    <property type="match status" value="1"/>
</dbReference>
<organism evidence="2 3">
    <name type="scientific">Anaerosolibacter carboniphilus</name>
    <dbReference type="NCBI Taxonomy" id="1417629"/>
    <lineage>
        <taxon>Bacteria</taxon>
        <taxon>Bacillati</taxon>
        <taxon>Bacillota</taxon>
        <taxon>Clostridia</taxon>
        <taxon>Peptostreptococcales</taxon>
        <taxon>Thermotaleaceae</taxon>
        <taxon>Anaerosolibacter</taxon>
    </lineage>
</organism>
<dbReference type="InterPro" id="IPR036779">
    <property type="entry name" value="LysM_dom_sf"/>
</dbReference>
<gene>
    <name evidence="2" type="ORF">HNQ80_002562</name>
</gene>
<keyword evidence="3" id="KW-1185">Reference proteome</keyword>
<dbReference type="RefSeq" id="WP_184310997.1">
    <property type="nucleotide sequence ID" value="NZ_JACHEN010000015.1"/>
</dbReference>
<dbReference type="PANTHER" id="PTHR33734:SF22">
    <property type="entry name" value="MEMBRANE-BOUND LYTIC MUREIN TRANSGLYCOSYLASE D"/>
    <property type="match status" value="1"/>
</dbReference>
<dbReference type="SUPFAM" id="SSF48371">
    <property type="entry name" value="ARM repeat"/>
    <property type="match status" value="1"/>
</dbReference>
<accession>A0A841KWS2</accession>
<dbReference type="InterPro" id="IPR016024">
    <property type="entry name" value="ARM-type_fold"/>
</dbReference>
<feature type="domain" description="LysM" evidence="1">
    <location>
        <begin position="59"/>
        <end position="103"/>
    </location>
</feature>
<evidence type="ECO:0000313" key="2">
    <source>
        <dbReference type="EMBL" id="MBB6216460.1"/>
    </source>
</evidence>
<name>A0A841KWS2_9FIRM</name>
<dbReference type="PROSITE" id="PS51782">
    <property type="entry name" value="LYSM"/>
    <property type="match status" value="2"/>
</dbReference>
<dbReference type="Gene3D" id="3.10.350.10">
    <property type="entry name" value="LysM domain"/>
    <property type="match status" value="2"/>
</dbReference>
<dbReference type="CDD" id="cd00118">
    <property type="entry name" value="LysM"/>
    <property type="match status" value="2"/>
</dbReference>
<dbReference type="Gene3D" id="1.25.10.10">
    <property type="entry name" value="Leucine-rich Repeat Variant"/>
    <property type="match status" value="1"/>
</dbReference>
<dbReference type="InterPro" id="IPR011989">
    <property type="entry name" value="ARM-like"/>
</dbReference>